<evidence type="ECO:0000313" key="2">
    <source>
        <dbReference type="Proteomes" id="UP000828251"/>
    </source>
</evidence>
<dbReference type="EMBL" id="JAIQCV010000008">
    <property type="protein sequence ID" value="KAH1072804.1"/>
    <property type="molecule type" value="Genomic_DNA"/>
</dbReference>
<keyword evidence="2" id="KW-1185">Reference proteome</keyword>
<protein>
    <submittedName>
        <fullName evidence="1">Uncharacterized protein</fullName>
    </submittedName>
</protein>
<sequence>MRSTLANSVAHQLGNFIRKFIEYDTAATQLGYKRIMRVRVQSRRNQSWKSKWLVEDDRRKPSNFGNTMSTGERRNGGILISNLVNKSDNWVSIPKDSISASVKNKGKSTVALDPLKLREMDQHKDDFDEEMVAHEKASSPIMYSDGLK</sequence>
<reference evidence="1 2" key="1">
    <citation type="journal article" date="2021" name="Plant Biotechnol. J.">
        <title>Multi-omics assisted identification of the key and species-specific regulatory components of drought-tolerant mechanisms in Gossypium stocksii.</title>
        <authorList>
            <person name="Yu D."/>
            <person name="Ke L."/>
            <person name="Zhang D."/>
            <person name="Wu Y."/>
            <person name="Sun Y."/>
            <person name="Mei J."/>
            <person name="Sun J."/>
            <person name="Sun Y."/>
        </authorList>
    </citation>
    <scope>NUCLEOTIDE SEQUENCE [LARGE SCALE GENOMIC DNA]</scope>
    <source>
        <strain evidence="2">cv. E1</strain>
        <tissue evidence="1">Leaf</tissue>
    </source>
</reference>
<dbReference type="OrthoDB" id="10438626at2759"/>
<dbReference type="AlphaFoldDB" id="A0A9D3V5V1"/>
<gene>
    <name evidence="1" type="ORF">J1N35_025132</name>
</gene>
<name>A0A9D3V5V1_9ROSI</name>
<accession>A0A9D3V5V1</accession>
<proteinExistence type="predicted"/>
<evidence type="ECO:0000313" key="1">
    <source>
        <dbReference type="EMBL" id="KAH1072804.1"/>
    </source>
</evidence>
<organism evidence="1 2">
    <name type="scientific">Gossypium stocksii</name>
    <dbReference type="NCBI Taxonomy" id="47602"/>
    <lineage>
        <taxon>Eukaryota</taxon>
        <taxon>Viridiplantae</taxon>
        <taxon>Streptophyta</taxon>
        <taxon>Embryophyta</taxon>
        <taxon>Tracheophyta</taxon>
        <taxon>Spermatophyta</taxon>
        <taxon>Magnoliopsida</taxon>
        <taxon>eudicotyledons</taxon>
        <taxon>Gunneridae</taxon>
        <taxon>Pentapetalae</taxon>
        <taxon>rosids</taxon>
        <taxon>malvids</taxon>
        <taxon>Malvales</taxon>
        <taxon>Malvaceae</taxon>
        <taxon>Malvoideae</taxon>
        <taxon>Gossypium</taxon>
    </lineage>
</organism>
<dbReference type="Proteomes" id="UP000828251">
    <property type="component" value="Unassembled WGS sequence"/>
</dbReference>
<comment type="caution">
    <text evidence="1">The sequence shown here is derived from an EMBL/GenBank/DDBJ whole genome shotgun (WGS) entry which is preliminary data.</text>
</comment>